<sequence length="172" mass="19737">MFKIAICVLASCVVLTLADQYGSYDNNHGKPGSYENYEKPGSYDNYEKPVSYDNYDKADSYDNYGKPSYENYGEPAPCSSEYFHRDGKCGGAEHGYLRCQEGFYCSQRGFCGQSYEYTVNPICASETRPTPEHIKYKKSPDDKNWFQRFFANCFGFLKKDDKKDCSGDKCDY</sequence>
<organism evidence="2 3">
    <name type="scientific">Beta vulgaris subsp. vulgaris</name>
    <name type="common">Beet</name>
    <dbReference type="NCBI Taxonomy" id="3555"/>
    <lineage>
        <taxon>Eukaryota</taxon>
        <taxon>Viridiplantae</taxon>
        <taxon>Streptophyta</taxon>
        <taxon>Embryophyta</taxon>
        <taxon>Tracheophyta</taxon>
        <taxon>Spermatophyta</taxon>
        <taxon>Magnoliopsida</taxon>
        <taxon>eudicotyledons</taxon>
        <taxon>Gunneridae</taxon>
        <taxon>Pentapetalae</taxon>
        <taxon>Caryophyllales</taxon>
        <taxon>Chenopodiaceae</taxon>
        <taxon>Betoideae</taxon>
        <taxon>Beta</taxon>
    </lineage>
</organism>
<feature type="signal peptide" evidence="1">
    <location>
        <begin position="1"/>
        <end position="18"/>
    </location>
</feature>
<name>A0A0J8B1K9_BETVV</name>
<dbReference type="EMBL" id="KQ098980">
    <property type="protein sequence ID" value="KMS93783.1"/>
    <property type="molecule type" value="Genomic_DNA"/>
</dbReference>
<accession>A0A0J8B1K9</accession>
<dbReference type="KEGG" id="bvg:104885818"/>
<dbReference type="AlphaFoldDB" id="A0A0J8B1K9"/>
<gene>
    <name evidence="2" type="ORF">BVRB_028000</name>
</gene>
<dbReference type="Proteomes" id="UP000035740">
    <property type="component" value="Unassembled WGS sequence"/>
</dbReference>
<keyword evidence="3" id="KW-1185">Reference proteome</keyword>
<proteinExistence type="predicted"/>
<keyword evidence="1" id="KW-0732">Signal</keyword>
<protein>
    <submittedName>
        <fullName evidence="2">Uncharacterized protein</fullName>
    </submittedName>
</protein>
<dbReference type="Gramene" id="KMS93783">
    <property type="protein sequence ID" value="KMS93783"/>
    <property type="gene ID" value="BVRB_028000"/>
</dbReference>
<evidence type="ECO:0000313" key="3">
    <source>
        <dbReference type="Proteomes" id="UP000035740"/>
    </source>
</evidence>
<evidence type="ECO:0000313" key="2">
    <source>
        <dbReference type="EMBL" id="KMS93783.1"/>
    </source>
</evidence>
<feature type="chain" id="PRO_5005294467" evidence="1">
    <location>
        <begin position="19"/>
        <end position="172"/>
    </location>
</feature>
<evidence type="ECO:0000256" key="1">
    <source>
        <dbReference type="SAM" id="SignalP"/>
    </source>
</evidence>
<reference evidence="2 3" key="1">
    <citation type="journal article" date="2014" name="Nature">
        <title>The genome of the recently domesticated crop plant sugar beet (Beta vulgaris).</title>
        <authorList>
            <person name="Dohm J.C."/>
            <person name="Minoche A.E."/>
            <person name="Holtgrawe D."/>
            <person name="Capella-Gutierrez S."/>
            <person name="Zakrzewski F."/>
            <person name="Tafer H."/>
            <person name="Rupp O."/>
            <person name="Sorensen T.R."/>
            <person name="Stracke R."/>
            <person name="Reinhardt R."/>
            <person name="Goesmann A."/>
            <person name="Kraft T."/>
            <person name="Schulz B."/>
            <person name="Stadler P.F."/>
            <person name="Schmidt T."/>
            <person name="Gabaldon T."/>
            <person name="Lehrach H."/>
            <person name="Weisshaar B."/>
            <person name="Himmelbauer H."/>
        </authorList>
    </citation>
    <scope>NUCLEOTIDE SEQUENCE [LARGE SCALE GENOMIC DNA]</scope>
    <source>
        <tissue evidence="2">Taproot</tissue>
    </source>
</reference>